<dbReference type="InterPro" id="IPR051328">
    <property type="entry name" value="T7SS_ABC-Transporter"/>
</dbReference>
<sequence length="598" mass="60758">MVVTVPVVSLALYMWAGWDPTRSLDRLPVALVNLDQPAQQGSTTLTVGNDVTTSLLSSRALDFHTVDHDAAMTGLASGRCYFVIEIPADFSRTLATLGTTSMAPALISVVYNDRTTLMASNIGARAMSVIDAAVLEGVSSKTVGTLLSGLDGLGGGIRSAAQGSDQLHNGLTELATGTDTLVSGIREQLAPGVSAAAAGGAQLSAGTTALATGLTGLQTGTGQLGDGAQNVASGIDQLLGAVDAAQLGKTLGDLAGQLPPGTLDHIVQLLDGLRQLQAGSHQVADQLTDPHAAYRSGVDQLVIGGGQVDAGAAKLAAGLRDLDTGTGQLADGASRLQQGVHAADSGSGQLADGLAVGAQQVPDLSDANHRDNLAHLLSTPVNSRAHNLAPAQFGGPGAAPMLLILITALVPIVVLMCLRAHRFVAADEPLPPLGVAVRRTVAAGACSLAVVGLLGVVVWHVLSPSPTVSSMAHLIIAISVATIMNTALTSLLFTTLGYAAGALGSLAALMLQVFSYGGIWMVQTLPAPLRWLHSIAPMTYTQRALVASFDSTPGFFVSVLVIIAVTAIAGTANVLLYRSGRARWPHAVSKPVALAPAA</sequence>
<dbReference type="PANTHER" id="PTHR43077:SF5">
    <property type="entry name" value="PHAGE INFECTION PROTEIN"/>
    <property type="match status" value="1"/>
</dbReference>
<feature type="transmembrane region" description="Helical" evidence="5">
    <location>
        <begin position="398"/>
        <end position="420"/>
    </location>
</feature>
<reference evidence="6 7" key="1">
    <citation type="submission" date="2017-07" db="EMBL/GenBank/DDBJ databases">
        <title>First draft Genome Sequence of Nocardia cerradoensis isolated from human infection.</title>
        <authorList>
            <person name="Carrasco G."/>
        </authorList>
    </citation>
    <scope>NUCLEOTIDE SEQUENCE [LARGE SCALE GENOMIC DNA]</scope>
    <source>
        <strain evidence="6 7">CNM20130759</strain>
    </source>
</reference>
<evidence type="ECO:0000256" key="3">
    <source>
        <dbReference type="ARBA" id="ARBA00022989"/>
    </source>
</evidence>
<keyword evidence="3 5" id="KW-1133">Transmembrane helix</keyword>
<dbReference type="NCBIfam" id="TIGR03061">
    <property type="entry name" value="pip_yhgE_Nterm"/>
    <property type="match status" value="1"/>
</dbReference>
<proteinExistence type="predicted"/>
<dbReference type="Proteomes" id="UP000215506">
    <property type="component" value="Unassembled WGS sequence"/>
</dbReference>
<feature type="transmembrane region" description="Helical" evidence="5">
    <location>
        <begin position="555"/>
        <end position="576"/>
    </location>
</feature>
<comment type="caution">
    <text evidence="6">The sequence shown here is derived from an EMBL/GenBank/DDBJ whole genome shotgun (WGS) entry which is preliminary data.</text>
</comment>
<dbReference type="Gene3D" id="3.40.1710.10">
    <property type="entry name" value="abc type-2 transporter like domain"/>
    <property type="match status" value="1"/>
</dbReference>
<organism evidence="6 7">
    <name type="scientific">Nocardia cerradoensis</name>
    <dbReference type="NCBI Taxonomy" id="85688"/>
    <lineage>
        <taxon>Bacteria</taxon>
        <taxon>Bacillati</taxon>
        <taxon>Actinomycetota</taxon>
        <taxon>Actinomycetes</taxon>
        <taxon>Mycobacteriales</taxon>
        <taxon>Nocardiaceae</taxon>
        <taxon>Nocardia</taxon>
    </lineage>
</organism>
<dbReference type="GO" id="GO:0016020">
    <property type="term" value="C:membrane"/>
    <property type="evidence" value="ECO:0007669"/>
    <property type="project" value="UniProtKB-SubCell"/>
</dbReference>
<feature type="transmembrane region" description="Helical" evidence="5">
    <location>
        <begin position="500"/>
        <end position="522"/>
    </location>
</feature>
<dbReference type="AlphaFoldDB" id="A0A231H4A8"/>
<evidence type="ECO:0000313" key="7">
    <source>
        <dbReference type="Proteomes" id="UP000215506"/>
    </source>
</evidence>
<dbReference type="SUPFAM" id="SSF101967">
    <property type="entry name" value="Adhesin YadA, collagen-binding domain"/>
    <property type="match status" value="1"/>
</dbReference>
<name>A0A231H4A8_9NOCA</name>
<dbReference type="NCBIfam" id="TIGR03057">
    <property type="entry name" value="xxxLxxG_by_4"/>
    <property type="match status" value="1"/>
</dbReference>
<accession>A0A231H4A8</accession>
<keyword evidence="2 5" id="KW-0812">Transmembrane</keyword>
<feature type="transmembrane region" description="Helical" evidence="5">
    <location>
        <begin position="441"/>
        <end position="462"/>
    </location>
</feature>
<evidence type="ECO:0000256" key="4">
    <source>
        <dbReference type="ARBA" id="ARBA00023136"/>
    </source>
</evidence>
<comment type="subcellular location">
    <subcellularLocation>
        <location evidence="1">Membrane</location>
        <topology evidence="1">Multi-pass membrane protein</topology>
    </subcellularLocation>
</comment>
<dbReference type="InterPro" id="IPR023908">
    <property type="entry name" value="xxxLxxG_rpt"/>
</dbReference>
<dbReference type="PANTHER" id="PTHR43077">
    <property type="entry name" value="TRANSPORT PERMEASE YVFS-RELATED"/>
    <property type="match status" value="1"/>
</dbReference>
<protein>
    <submittedName>
        <fullName evidence="6">Uncharacterized protein</fullName>
    </submittedName>
</protein>
<dbReference type="EMBL" id="NGAF01000009">
    <property type="protein sequence ID" value="OXR43668.1"/>
    <property type="molecule type" value="Genomic_DNA"/>
</dbReference>
<gene>
    <name evidence="6" type="ORF">B7C42_04536</name>
</gene>
<keyword evidence="7" id="KW-1185">Reference proteome</keyword>
<dbReference type="InterPro" id="IPR017500">
    <property type="entry name" value="Phage_infect_YhgE_N"/>
</dbReference>
<feature type="transmembrane region" description="Helical" evidence="5">
    <location>
        <begin position="474"/>
        <end position="493"/>
    </location>
</feature>
<evidence type="ECO:0000256" key="1">
    <source>
        <dbReference type="ARBA" id="ARBA00004141"/>
    </source>
</evidence>
<evidence type="ECO:0000256" key="5">
    <source>
        <dbReference type="SAM" id="Phobius"/>
    </source>
</evidence>
<dbReference type="InterPro" id="IPR011049">
    <property type="entry name" value="Serralysin-like_metalloprot_C"/>
</dbReference>
<evidence type="ECO:0000313" key="6">
    <source>
        <dbReference type="EMBL" id="OXR43668.1"/>
    </source>
</evidence>
<evidence type="ECO:0000256" key="2">
    <source>
        <dbReference type="ARBA" id="ARBA00022692"/>
    </source>
</evidence>
<keyword evidence="4 5" id="KW-0472">Membrane</keyword>